<keyword evidence="3" id="KW-1185">Reference proteome</keyword>
<reference evidence="2 3" key="1">
    <citation type="submission" date="2024-03" db="EMBL/GenBank/DDBJ databases">
        <title>A high-quality draft genome sequence of Diaporthe vaccinii, a causative agent of upright dieback and viscid rot disease in cranberry plants.</title>
        <authorList>
            <person name="Sarrasin M."/>
            <person name="Lang B.F."/>
            <person name="Burger G."/>
        </authorList>
    </citation>
    <scope>NUCLEOTIDE SEQUENCE [LARGE SCALE GENOMIC DNA]</scope>
    <source>
        <strain evidence="2 3">IS7</strain>
    </source>
</reference>
<comment type="caution">
    <text evidence="2">The sequence shown here is derived from an EMBL/GenBank/DDBJ whole genome shotgun (WGS) entry which is preliminary data.</text>
</comment>
<dbReference type="EMBL" id="JBAWTH010000102">
    <property type="protein sequence ID" value="KAL2277313.1"/>
    <property type="molecule type" value="Genomic_DNA"/>
</dbReference>
<organism evidence="2 3">
    <name type="scientific">Diaporthe vaccinii</name>
    <dbReference type="NCBI Taxonomy" id="105482"/>
    <lineage>
        <taxon>Eukaryota</taxon>
        <taxon>Fungi</taxon>
        <taxon>Dikarya</taxon>
        <taxon>Ascomycota</taxon>
        <taxon>Pezizomycotina</taxon>
        <taxon>Sordariomycetes</taxon>
        <taxon>Sordariomycetidae</taxon>
        <taxon>Diaporthales</taxon>
        <taxon>Diaporthaceae</taxon>
        <taxon>Diaporthe</taxon>
        <taxon>Diaporthe eres species complex</taxon>
    </lineage>
</organism>
<evidence type="ECO:0008006" key="4">
    <source>
        <dbReference type="Google" id="ProtNLM"/>
    </source>
</evidence>
<name>A0ABR4E4H8_9PEZI</name>
<dbReference type="Proteomes" id="UP001600888">
    <property type="component" value="Unassembled WGS sequence"/>
</dbReference>
<proteinExistence type="predicted"/>
<evidence type="ECO:0000313" key="3">
    <source>
        <dbReference type="Proteomes" id="UP001600888"/>
    </source>
</evidence>
<feature type="region of interest" description="Disordered" evidence="1">
    <location>
        <begin position="32"/>
        <end position="66"/>
    </location>
</feature>
<feature type="compositionally biased region" description="Low complexity" evidence="1">
    <location>
        <begin position="32"/>
        <end position="41"/>
    </location>
</feature>
<sequence length="91" mass="9555">MAPVWRVVCLCVLPHPKQMNGWSMQVVGVGSSSSSSSSSSGHVIPWVGGVDKLQSPPGRRGMKLPGVTPEYSNEPFPGLPVCACAYNLGCL</sequence>
<accession>A0ABR4E4H8</accession>
<protein>
    <recommendedName>
        <fullName evidence="4">Secreted protein</fullName>
    </recommendedName>
</protein>
<gene>
    <name evidence="2" type="ORF">FJTKL_00150</name>
</gene>
<evidence type="ECO:0000313" key="2">
    <source>
        <dbReference type="EMBL" id="KAL2277313.1"/>
    </source>
</evidence>
<evidence type="ECO:0000256" key="1">
    <source>
        <dbReference type="SAM" id="MobiDB-lite"/>
    </source>
</evidence>